<reference evidence="2 3" key="1">
    <citation type="journal article" date="2014" name="Agronomy (Basel)">
        <title>A Draft Genome Sequence for Ensete ventricosum, the Drought-Tolerant Tree Against Hunger.</title>
        <authorList>
            <person name="Harrison J."/>
            <person name="Moore K.A."/>
            <person name="Paszkiewicz K."/>
            <person name="Jones T."/>
            <person name="Grant M."/>
            <person name="Ambacheew D."/>
            <person name="Muzemil S."/>
            <person name="Studholme D.J."/>
        </authorList>
    </citation>
    <scope>NUCLEOTIDE SEQUENCE [LARGE SCALE GENOMIC DNA]</scope>
</reference>
<sequence>MFTARYGRYIPVCQVAGTRTARYQAIPPKIDRWRLISAVGGRLSEKNGGRRRRGKRRKKKKREKIPIARVRSSPVCRRRSRVAGALSPARGERLRR</sequence>
<evidence type="ECO:0000313" key="3">
    <source>
        <dbReference type="Proteomes" id="UP000287651"/>
    </source>
</evidence>
<accession>A0A426YUZ1</accession>
<evidence type="ECO:0000313" key="2">
    <source>
        <dbReference type="EMBL" id="RRT55501.1"/>
    </source>
</evidence>
<dbReference type="EMBL" id="AMZH03010060">
    <property type="protein sequence ID" value="RRT55501.1"/>
    <property type="molecule type" value="Genomic_DNA"/>
</dbReference>
<feature type="region of interest" description="Disordered" evidence="1">
    <location>
        <begin position="42"/>
        <end position="65"/>
    </location>
</feature>
<dbReference type="Proteomes" id="UP000287651">
    <property type="component" value="Unassembled WGS sequence"/>
</dbReference>
<organism evidence="2 3">
    <name type="scientific">Ensete ventricosum</name>
    <name type="common">Abyssinian banana</name>
    <name type="synonym">Musa ensete</name>
    <dbReference type="NCBI Taxonomy" id="4639"/>
    <lineage>
        <taxon>Eukaryota</taxon>
        <taxon>Viridiplantae</taxon>
        <taxon>Streptophyta</taxon>
        <taxon>Embryophyta</taxon>
        <taxon>Tracheophyta</taxon>
        <taxon>Spermatophyta</taxon>
        <taxon>Magnoliopsida</taxon>
        <taxon>Liliopsida</taxon>
        <taxon>Zingiberales</taxon>
        <taxon>Musaceae</taxon>
        <taxon>Ensete</taxon>
    </lineage>
</organism>
<gene>
    <name evidence="2" type="ORF">B296_00034734</name>
</gene>
<protein>
    <submittedName>
        <fullName evidence="2">Uncharacterized protein</fullName>
    </submittedName>
</protein>
<comment type="caution">
    <text evidence="2">The sequence shown here is derived from an EMBL/GenBank/DDBJ whole genome shotgun (WGS) entry which is preliminary data.</text>
</comment>
<feature type="non-terminal residue" evidence="2">
    <location>
        <position position="96"/>
    </location>
</feature>
<feature type="compositionally biased region" description="Basic residues" evidence="1">
    <location>
        <begin position="49"/>
        <end position="63"/>
    </location>
</feature>
<name>A0A426YUZ1_ENSVE</name>
<dbReference type="AlphaFoldDB" id="A0A426YUZ1"/>
<evidence type="ECO:0000256" key="1">
    <source>
        <dbReference type="SAM" id="MobiDB-lite"/>
    </source>
</evidence>
<proteinExistence type="predicted"/>